<organism evidence="2 3">
    <name type="scientific">Desulfococcus multivorans DSM 2059</name>
    <dbReference type="NCBI Taxonomy" id="1121405"/>
    <lineage>
        <taxon>Bacteria</taxon>
        <taxon>Pseudomonadati</taxon>
        <taxon>Thermodesulfobacteriota</taxon>
        <taxon>Desulfobacteria</taxon>
        <taxon>Desulfobacterales</taxon>
        <taxon>Desulfococcaceae</taxon>
        <taxon>Desulfococcus</taxon>
    </lineage>
</organism>
<dbReference type="Pfam" id="PF12697">
    <property type="entry name" value="Abhydrolase_6"/>
    <property type="match status" value="1"/>
</dbReference>
<protein>
    <recommendedName>
        <fullName evidence="1">AB hydrolase-1 domain-containing protein</fullName>
    </recommendedName>
</protein>
<comment type="caution">
    <text evidence="2">The sequence shown here is derived from an EMBL/GenBank/DDBJ whole genome shotgun (WGS) entry which is preliminary data.</text>
</comment>
<dbReference type="Gene3D" id="3.40.50.1820">
    <property type="entry name" value="alpha/beta hydrolase"/>
    <property type="match status" value="1"/>
</dbReference>
<feature type="domain" description="AB hydrolase-1" evidence="1">
    <location>
        <begin position="46"/>
        <end position="233"/>
    </location>
</feature>
<name>S7TWE8_DESML</name>
<dbReference type="InterPro" id="IPR029058">
    <property type="entry name" value="AB_hydrolase_fold"/>
</dbReference>
<dbReference type="AlphaFoldDB" id="S7TWE8"/>
<evidence type="ECO:0000259" key="1">
    <source>
        <dbReference type="Pfam" id="PF12697"/>
    </source>
</evidence>
<keyword evidence="3" id="KW-1185">Reference proteome</keyword>
<gene>
    <name evidence="2" type="ORF">dsmv_2152</name>
</gene>
<dbReference type="SUPFAM" id="SSF53474">
    <property type="entry name" value="alpha/beta-Hydrolases"/>
    <property type="match status" value="1"/>
</dbReference>
<dbReference type="RefSeq" id="WP_020876583.1">
    <property type="nucleotide sequence ID" value="NZ_ATHJ01000076.1"/>
</dbReference>
<reference evidence="2 3" key="1">
    <citation type="journal article" date="2013" name="Genome Announc.">
        <title>Draft genome sequences for three mercury-methylating, sulfate-reducing bacteria.</title>
        <authorList>
            <person name="Brown S.D."/>
            <person name="Hurt R.A.Jr."/>
            <person name="Gilmour C.C."/>
            <person name="Elias D.A."/>
        </authorList>
    </citation>
    <scope>NUCLEOTIDE SEQUENCE [LARGE SCALE GENOMIC DNA]</scope>
    <source>
        <strain evidence="2 3">DSM 2059</strain>
    </source>
</reference>
<dbReference type="STRING" id="897.B2D07_06315"/>
<proteinExistence type="predicted"/>
<dbReference type="InterPro" id="IPR000073">
    <property type="entry name" value="AB_hydrolase_1"/>
</dbReference>
<evidence type="ECO:0000313" key="2">
    <source>
        <dbReference type="EMBL" id="EPR41371.1"/>
    </source>
</evidence>
<accession>S7TWE8</accession>
<evidence type="ECO:0000313" key="3">
    <source>
        <dbReference type="Proteomes" id="UP000014977"/>
    </source>
</evidence>
<dbReference type="Proteomes" id="UP000014977">
    <property type="component" value="Unassembled WGS sequence"/>
</dbReference>
<dbReference type="EMBL" id="ATHJ01000076">
    <property type="protein sequence ID" value="EPR41371.1"/>
    <property type="molecule type" value="Genomic_DNA"/>
</dbReference>
<sequence length="297" mass="34079">MPWITEHRLTPLCGRRLETVRIRLKSPRGLIFVPPLIGGDAAQQVRYFRRLVRMRYDLVTFSYSGHGRSTGRFSHAAALKDTAALLRIVDRENRGDGLPITGIGCCYGAIPLIFGNSRLAAPLKKLVLINAVFDLSVKAAATSFFRYYREIHQCRGSESFLRGVFRRYLDFMFPQVHKTRHEFGRLHRRRVRIFKTLADVLFLNPLASIRQDRTQALCLYGREDRILRFYGTGYPASYEKTVKRIFPTAAFQPLPGGHFLSSPVTRNEILRRIRVFSDHQGLILPVSPIFNTALTRI</sequence>